<evidence type="ECO:0000313" key="2">
    <source>
        <dbReference type="EMBL" id="GBO38907.1"/>
    </source>
</evidence>
<dbReference type="EMBL" id="BGPR01063755">
    <property type="protein sequence ID" value="GBO38910.1"/>
    <property type="molecule type" value="Genomic_DNA"/>
</dbReference>
<dbReference type="EMBL" id="BGPR01068719">
    <property type="protein sequence ID" value="GBO42575.1"/>
    <property type="molecule type" value="Genomic_DNA"/>
</dbReference>
<keyword evidence="1" id="KW-0812">Transmembrane</keyword>
<dbReference type="OrthoDB" id="7971529at2759"/>
<organism evidence="2 6">
    <name type="scientific">Araneus ventricosus</name>
    <name type="common">Orbweaver spider</name>
    <name type="synonym">Epeira ventricosa</name>
    <dbReference type="NCBI Taxonomy" id="182803"/>
    <lineage>
        <taxon>Eukaryota</taxon>
        <taxon>Metazoa</taxon>
        <taxon>Ecdysozoa</taxon>
        <taxon>Arthropoda</taxon>
        <taxon>Chelicerata</taxon>
        <taxon>Arachnida</taxon>
        <taxon>Araneae</taxon>
        <taxon>Araneomorphae</taxon>
        <taxon>Entelegynae</taxon>
        <taxon>Araneoidea</taxon>
        <taxon>Araneidae</taxon>
        <taxon>Araneus</taxon>
    </lineage>
</organism>
<keyword evidence="1" id="KW-0472">Membrane</keyword>
<dbReference type="EMBL" id="BGPR01063752">
    <property type="protein sequence ID" value="GBO38907.1"/>
    <property type="molecule type" value="Genomic_DNA"/>
</dbReference>
<dbReference type="Proteomes" id="UP000499080">
    <property type="component" value="Unassembled WGS sequence"/>
</dbReference>
<gene>
    <name evidence="2" type="ORF">AVEN_133151_1</name>
    <name evidence="5" type="ORF">AVEN_168938_1</name>
    <name evidence="3" type="ORF">AVEN_182756_1</name>
    <name evidence="4" type="ORF">AVEN_265846_1</name>
</gene>
<evidence type="ECO:0000313" key="3">
    <source>
        <dbReference type="EMBL" id="GBO38910.1"/>
    </source>
</evidence>
<sequence length="222" mass="25138">MAEASLERLNKSYLYSLAVLGLGPVLQAALVVGVVHGPWRKFGEVELVVGGLVVQAVAPVAAAKEKKEQNTVYLFKEIIDGIDGQHSKSFTLRVAKRSVYMGLSSYFTTLSRNAICPFFCPVFSLNSADTKYIDQKSCLTKRYEFVFTIPAHHANVERIFSQLLTQWSDERNRLSVETFEGILICHYNLDITCAQFYNYVREDNDITKEAESTLKYDWAKKD</sequence>
<name>A0A4Y2WSQ7_ARAVE</name>
<protein>
    <submittedName>
        <fullName evidence="2">Uncharacterized protein</fullName>
    </submittedName>
</protein>
<evidence type="ECO:0000313" key="6">
    <source>
        <dbReference type="Proteomes" id="UP000499080"/>
    </source>
</evidence>
<evidence type="ECO:0000313" key="4">
    <source>
        <dbReference type="EMBL" id="GBO42575.1"/>
    </source>
</evidence>
<evidence type="ECO:0000313" key="5">
    <source>
        <dbReference type="EMBL" id="GBO42580.1"/>
    </source>
</evidence>
<reference evidence="2 6" key="1">
    <citation type="journal article" date="2019" name="Sci. Rep.">
        <title>Orb-weaving spider Araneus ventricosus genome elucidates the spidroin gene catalogue.</title>
        <authorList>
            <person name="Kono N."/>
            <person name="Nakamura H."/>
            <person name="Ohtoshi R."/>
            <person name="Moran D.A.P."/>
            <person name="Shinohara A."/>
            <person name="Yoshida Y."/>
            <person name="Fujiwara M."/>
            <person name="Mori M."/>
            <person name="Tomita M."/>
            <person name="Arakawa K."/>
        </authorList>
    </citation>
    <scope>NUCLEOTIDE SEQUENCE [LARGE SCALE GENOMIC DNA]</scope>
</reference>
<keyword evidence="1" id="KW-1133">Transmembrane helix</keyword>
<accession>A0A4Y2WSQ7</accession>
<comment type="caution">
    <text evidence="2">The sequence shown here is derived from an EMBL/GenBank/DDBJ whole genome shotgun (WGS) entry which is preliminary data.</text>
</comment>
<keyword evidence="6" id="KW-1185">Reference proteome</keyword>
<dbReference type="AlphaFoldDB" id="A0A4Y2WSQ7"/>
<dbReference type="EMBL" id="BGPR01068729">
    <property type="protein sequence ID" value="GBO42580.1"/>
    <property type="molecule type" value="Genomic_DNA"/>
</dbReference>
<feature type="transmembrane region" description="Helical" evidence="1">
    <location>
        <begin position="12"/>
        <end position="35"/>
    </location>
</feature>
<evidence type="ECO:0000256" key="1">
    <source>
        <dbReference type="SAM" id="Phobius"/>
    </source>
</evidence>
<proteinExistence type="predicted"/>